<protein>
    <submittedName>
        <fullName evidence="4">Methyl-accepting chemotaxis protein</fullName>
    </submittedName>
</protein>
<evidence type="ECO:0000313" key="5">
    <source>
        <dbReference type="Proteomes" id="UP000011728"/>
    </source>
</evidence>
<dbReference type="PANTHER" id="PTHR32089">
    <property type="entry name" value="METHYL-ACCEPTING CHEMOTAXIS PROTEIN MCPB"/>
    <property type="match status" value="1"/>
</dbReference>
<dbReference type="RefSeq" id="WP_015392362.1">
    <property type="nucleotide sequence ID" value="NC_020291.1"/>
</dbReference>
<dbReference type="SMART" id="SM00283">
    <property type="entry name" value="MA"/>
    <property type="match status" value="1"/>
</dbReference>
<dbReference type="AlphaFoldDB" id="M1MI85"/>
<dbReference type="OrthoDB" id="9807021at2"/>
<evidence type="ECO:0000313" key="4">
    <source>
        <dbReference type="EMBL" id="AGF56043.1"/>
    </source>
</evidence>
<dbReference type="eggNOG" id="COG0840">
    <property type="taxonomic scope" value="Bacteria"/>
</dbReference>
<name>M1MI85_9CLOT</name>
<dbReference type="Pfam" id="PF00015">
    <property type="entry name" value="MCPsignal"/>
    <property type="match status" value="1"/>
</dbReference>
<dbReference type="STRING" id="36745.CLSAP_20920"/>
<keyword evidence="5" id="KW-1185">Reference proteome</keyword>
<dbReference type="GO" id="GO:0016020">
    <property type="term" value="C:membrane"/>
    <property type="evidence" value="ECO:0007669"/>
    <property type="project" value="InterPro"/>
</dbReference>
<keyword evidence="1 2" id="KW-0807">Transducer</keyword>
<dbReference type="Proteomes" id="UP000011728">
    <property type="component" value="Chromosome"/>
</dbReference>
<dbReference type="HOGENOM" id="CLU_043276_0_0_9"/>
<gene>
    <name evidence="4" type="ORF">Cspa_c22780</name>
</gene>
<proteinExistence type="predicted"/>
<organism evidence="4 5">
    <name type="scientific">Clostridium saccharoperbutylacetonicum N1-4(HMT)</name>
    <dbReference type="NCBI Taxonomy" id="931276"/>
    <lineage>
        <taxon>Bacteria</taxon>
        <taxon>Bacillati</taxon>
        <taxon>Bacillota</taxon>
        <taxon>Clostridia</taxon>
        <taxon>Eubacteriales</taxon>
        <taxon>Clostridiaceae</taxon>
        <taxon>Clostridium</taxon>
    </lineage>
</organism>
<dbReference type="GO" id="GO:0007165">
    <property type="term" value="P:signal transduction"/>
    <property type="evidence" value="ECO:0007669"/>
    <property type="project" value="UniProtKB-KW"/>
</dbReference>
<sequence>MIDETLEELIKMAPMFQSFLNQDIGIAISDTTKYLLVLNGDKVRFTFKEGDTMLSLGFQDMLDEIIRTKKTTTTIVPREVAGITLRSVINPVLNSKNEVVGLFSVTLNIDKVSQIEEVSEDLTASIEETNASIQEIAAGAKNLNNMVSSIKNNAVVAEESIKSGSSAIELIQAISAQSNLLGLNAAIEAARAGVNGQGFSVVATEMRKLAAQSKETAIKVADSLQQIEKTVKEVLADVNDAGQISDNQYIATSEISKSIEVITNRAMDLVKMSKFD</sequence>
<evidence type="ECO:0000259" key="3">
    <source>
        <dbReference type="PROSITE" id="PS50111"/>
    </source>
</evidence>
<dbReference type="EMBL" id="CP004121">
    <property type="protein sequence ID" value="AGF56043.1"/>
    <property type="molecule type" value="Genomic_DNA"/>
</dbReference>
<dbReference type="KEGG" id="csr:Cspa_c22780"/>
<evidence type="ECO:0000256" key="2">
    <source>
        <dbReference type="PROSITE-ProRule" id="PRU00284"/>
    </source>
</evidence>
<accession>M1MI85</accession>
<dbReference type="PANTHER" id="PTHR32089:SF112">
    <property type="entry name" value="LYSOZYME-LIKE PROTEIN-RELATED"/>
    <property type="match status" value="1"/>
</dbReference>
<dbReference type="PROSITE" id="PS50111">
    <property type="entry name" value="CHEMOTAXIS_TRANSDUC_2"/>
    <property type="match status" value="1"/>
</dbReference>
<feature type="domain" description="Methyl-accepting transducer" evidence="3">
    <location>
        <begin position="104"/>
        <end position="276"/>
    </location>
</feature>
<evidence type="ECO:0000256" key="1">
    <source>
        <dbReference type="ARBA" id="ARBA00023224"/>
    </source>
</evidence>
<dbReference type="InterPro" id="IPR004089">
    <property type="entry name" value="MCPsignal_dom"/>
</dbReference>
<dbReference type="SUPFAM" id="SSF58104">
    <property type="entry name" value="Methyl-accepting chemotaxis protein (MCP) signaling domain"/>
    <property type="match status" value="1"/>
</dbReference>
<dbReference type="Gene3D" id="1.10.287.950">
    <property type="entry name" value="Methyl-accepting chemotaxis protein"/>
    <property type="match status" value="1"/>
</dbReference>
<reference evidence="4 5" key="1">
    <citation type="submission" date="2013-02" db="EMBL/GenBank/DDBJ databases">
        <title>Genome sequence of Clostridium saccharoperbutylacetonicum N1-4(HMT).</title>
        <authorList>
            <person name="Poehlein A."/>
            <person name="Daniel R."/>
        </authorList>
    </citation>
    <scope>NUCLEOTIDE SEQUENCE [LARGE SCALE GENOMIC DNA]</scope>
    <source>
        <strain evidence="5">N1-4(HMT)</strain>
    </source>
</reference>
<dbReference type="PATRIC" id="fig|931276.5.peg.2278"/>